<accession>A0AAV4M6P6</accession>
<name>A0AAV4M6P6_CAEEX</name>
<proteinExistence type="predicted"/>
<gene>
    <name evidence="1" type="ORF">CEXT_436581</name>
</gene>
<evidence type="ECO:0000313" key="2">
    <source>
        <dbReference type="Proteomes" id="UP001054945"/>
    </source>
</evidence>
<comment type="caution">
    <text evidence="1">The sequence shown here is derived from an EMBL/GenBank/DDBJ whole genome shotgun (WGS) entry which is preliminary data.</text>
</comment>
<dbReference type="Proteomes" id="UP001054945">
    <property type="component" value="Unassembled WGS sequence"/>
</dbReference>
<dbReference type="EMBL" id="BPLR01001911">
    <property type="protein sequence ID" value="GIX67915.1"/>
    <property type="molecule type" value="Genomic_DNA"/>
</dbReference>
<organism evidence="1 2">
    <name type="scientific">Caerostris extrusa</name>
    <name type="common">Bark spider</name>
    <name type="synonym">Caerostris bankana</name>
    <dbReference type="NCBI Taxonomy" id="172846"/>
    <lineage>
        <taxon>Eukaryota</taxon>
        <taxon>Metazoa</taxon>
        <taxon>Ecdysozoa</taxon>
        <taxon>Arthropoda</taxon>
        <taxon>Chelicerata</taxon>
        <taxon>Arachnida</taxon>
        <taxon>Araneae</taxon>
        <taxon>Araneomorphae</taxon>
        <taxon>Entelegynae</taxon>
        <taxon>Araneoidea</taxon>
        <taxon>Araneidae</taxon>
        <taxon>Caerostris</taxon>
    </lineage>
</organism>
<evidence type="ECO:0000313" key="1">
    <source>
        <dbReference type="EMBL" id="GIX67915.1"/>
    </source>
</evidence>
<dbReference type="AlphaFoldDB" id="A0AAV4M6P6"/>
<reference evidence="1 2" key="1">
    <citation type="submission" date="2021-06" db="EMBL/GenBank/DDBJ databases">
        <title>Caerostris extrusa draft genome.</title>
        <authorList>
            <person name="Kono N."/>
            <person name="Arakawa K."/>
        </authorList>
    </citation>
    <scope>NUCLEOTIDE SEQUENCE [LARGE SCALE GENOMIC DNA]</scope>
</reference>
<keyword evidence="2" id="KW-1185">Reference proteome</keyword>
<sequence>MCSILSNGLLGDYWKIFVLLVKYFNLTKFVCEKFFQDELQTVNLQLLYQAMDNEEQDEKIFETLMSNLRNLTSKLLDIISELDDIVGKMNKIIKKLKAIHDLSEVQSSECNDMDEDLIRLMPKLSEASQEIEQMYKADMKIKSGIAKEICILKFESQLTFFEFCWEYEPKINKEKLFSLLAPIIFGLKLQSTCLHLI</sequence>
<protein>
    <submittedName>
        <fullName evidence="1">Uncharacterized protein</fullName>
    </submittedName>
</protein>